<protein>
    <submittedName>
        <fullName evidence="1">Uncharacterized protein</fullName>
    </submittedName>
</protein>
<feature type="non-terminal residue" evidence="1">
    <location>
        <position position="1"/>
    </location>
</feature>
<organism evidence="1">
    <name type="scientific">Trypanosoma vivax (strain Y486)</name>
    <dbReference type="NCBI Taxonomy" id="1055687"/>
    <lineage>
        <taxon>Eukaryota</taxon>
        <taxon>Discoba</taxon>
        <taxon>Euglenozoa</taxon>
        <taxon>Kinetoplastea</taxon>
        <taxon>Metakinetoplastina</taxon>
        <taxon>Trypanosomatida</taxon>
        <taxon>Trypanosomatidae</taxon>
        <taxon>Trypanosoma</taxon>
        <taxon>Duttonella</taxon>
    </lineage>
</organism>
<accession>G0TV65</accession>
<proteinExistence type="predicted"/>
<reference evidence="1" key="1">
    <citation type="journal article" date="2012" name="Proc. Natl. Acad. Sci. U.S.A.">
        <title>Antigenic diversity is generated by distinct evolutionary mechanisms in African trypanosome species.</title>
        <authorList>
            <person name="Jackson A.P."/>
            <person name="Berry A."/>
            <person name="Aslett M."/>
            <person name="Allison H.C."/>
            <person name="Burton P."/>
            <person name="Vavrova-Anderson J."/>
            <person name="Brown R."/>
            <person name="Browne H."/>
            <person name="Corton N."/>
            <person name="Hauser H."/>
            <person name="Gamble J."/>
            <person name="Gilderthorp R."/>
            <person name="Marcello L."/>
            <person name="McQuillan J."/>
            <person name="Otto T.D."/>
            <person name="Quail M.A."/>
            <person name="Sanders M.J."/>
            <person name="van Tonder A."/>
            <person name="Ginger M.L."/>
            <person name="Field M.C."/>
            <person name="Barry J.D."/>
            <person name="Hertz-Fowler C."/>
            <person name="Berriman M."/>
        </authorList>
    </citation>
    <scope>NUCLEOTIDE SEQUENCE</scope>
    <source>
        <strain evidence="1">Y486</strain>
    </source>
</reference>
<name>G0TV65_TRYVY</name>
<dbReference type="EMBL" id="HE573021">
    <property type="protein sequence ID" value="CCC47831.1"/>
    <property type="molecule type" value="Genomic_DNA"/>
</dbReference>
<sequence length="104" mass="11761">VALSSFAEAVPKNLHVCVRNKAAMNIMKAARILPRPCESHCLSIRRCKSKVFRPLGTTLPLPRALLMGFRVETGFVMWMSRRLGACERGREGRGDKRFPCSLFR</sequence>
<dbReference type="VEuPathDB" id="TriTrypDB:TvY486_0500410"/>
<gene>
    <name evidence="1" type="ORF">TVY486_0500410</name>
</gene>
<evidence type="ECO:0000313" key="1">
    <source>
        <dbReference type="EMBL" id="CCC47831.1"/>
    </source>
</evidence>
<dbReference type="AlphaFoldDB" id="G0TV65"/>